<dbReference type="InterPro" id="IPR001005">
    <property type="entry name" value="SANT/Myb"/>
</dbReference>
<dbReference type="InterPro" id="IPR050560">
    <property type="entry name" value="MYB_TF"/>
</dbReference>
<dbReference type="GO" id="GO:0005634">
    <property type="term" value="C:nucleus"/>
    <property type="evidence" value="ECO:0007669"/>
    <property type="project" value="TreeGrafter"/>
</dbReference>
<evidence type="ECO:0000313" key="3">
    <source>
        <dbReference type="EnsemblProtists" id="EOD25447"/>
    </source>
</evidence>
<evidence type="ECO:0000313" key="4">
    <source>
        <dbReference type="Proteomes" id="UP000013827"/>
    </source>
</evidence>
<organism evidence="3 4">
    <name type="scientific">Emiliania huxleyi (strain CCMP1516)</name>
    <dbReference type="NCBI Taxonomy" id="280463"/>
    <lineage>
        <taxon>Eukaryota</taxon>
        <taxon>Haptista</taxon>
        <taxon>Haptophyta</taxon>
        <taxon>Prymnesiophyceae</taxon>
        <taxon>Isochrysidales</taxon>
        <taxon>Noelaerhabdaceae</taxon>
        <taxon>Emiliania</taxon>
    </lineage>
</organism>
<evidence type="ECO:0000259" key="2">
    <source>
        <dbReference type="PROSITE" id="PS51294"/>
    </source>
</evidence>
<protein>
    <submittedName>
        <fullName evidence="3">Uncharacterized protein</fullName>
    </submittedName>
</protein>
<dbReference type="GO" id="GO:0000978">
    <property type="term" value="F:RNA polymerase II cis-regulatory region sequence-specific DNA binding"/>
    <property type="evidence" value="ECO:0007669"/>
    <property type="project" value="TreeGrafter"/>
</dbReference>
<dbReference type="PROSITE" id="PS51294">
    <property type="entry name" value="HTH_MYB"/>
    <property type="match status" value="2"/>
</dbReference>
<sequence length="110" mass="12659">KGTWAAEEDAILTELVAREGAHKWASIASALSARGGVERAGKQCRERWFNNLCPEVRKGGWSPEEDRVIFESVREHGTRWAFIVKLLPGRTDNAIKNRWNSEMRRQKRLK</sequence>
<dbReference type="Pfam" id="PF00249">
    <property type="entry name" value="Myb_DNA-binding"/>
    <property type="match status" value="2"/>
</dbReference>
<dbReference type="RefSeq" id="XP_005777876.1">
    <property type="nucleotide sequence ID" value="XM_005777819.1"/>
</dbReference>
<evidence type="ECO:0000259" key="1">
    <source>
        <dbReference type="PROSITE" id="PS50090"/>
    </source>
</evidence>
<reference evidence="4" key="1">
    <citation type="journal article" date="2013" name="Nature">
        <title>Pan genome of the phytoplankton Emiliania underpins its global distribution.</title>
        <authorList>
            <person name="Read B.A."/>
            <person name="Kegel J."/>
            <person name="Klute M.J."/>
            <person name="Kuo A."/>
            <person name="Lefebvre S.C."/>
            <person name="Maumus F."/>
            <person name="Mayer C."/>
            <person name="Miller J."/>
            <person name="Monier A."/>
            <person name="Salamov A."/>
            <person name="Young J."/>
            <person name="Aguilar M."/>
            <person name="Claverie J.M."/>
            <person name="Frickenhaus S."/>
            <person name="Gonzalez K."/>
            <person name="Herman E.K."/>
            <person name="Lin Y.C."/>
            <person name="Napier J."/>
            <person name="Ogata H."/>
            <person name="Sarno A.F."/>
            <person name="Shmutz J."/>
            <person name="Schroeder D."/>
            <person name="de Vargas C."/>
            <person name="Verret F."/>
            <person name="von Dassow P."/>
            <person name="Valentin K."/>
            <person name="Van de Peer Y."/>
            <person name="Wheeler G."/>
            <person name="Dacks J.B."/>
            <person name="Delwiche C.F."/>
            <person name="Dyhrman S.T."/>
            <person name="Glockner G."/>
            <person name="John U."/>
            <person name="Richards T."/>
            <person name="Worden A.Z."/>
            <person name="Zhang X."/>
            <person name="Grigoriev I.V."/>
            <person name="Allen A.E."/>
            <person name="Bidle K."/>
            <person name="Borodovsky M."/>
            <person name="Bowler C."/>
            <person name="Brownlee C."/>
            <person name="Cock J.M."/>
            <person name="Elias M."/>
            <person name="Gladyshev V.N."/>
            <person name="Groth M."/>
            <person name="Guda C."/>
            <person name="Hadaegh A."/>
            <person name="Iglesias-Rodriguez M.D."/>
            <person name="Jenkins J."/>
            <person name="Jones B.M."/>
            <person name="Lawson T."/>
            <person name="Leese F."/>
            <person name="Lindquist E."/>
            <person name="Lobanov A."/>
            <person name="Lomsadze A."/>
            <person name="Malik S.B."/>
            <person name="Marsh M.E."/>
            <person name="Mackinder L."/>
            <person name="Mock T."/>
            <person name="Mueller-Roeber B."/>
            <person name="Pagarete A."/>
            <person name="Parker M."/>
            <person name="Probert I."/>
            <person name="Quesneville H."/>
            <person name="Raines C."/>
            <person name="Rensing S.A."/>
            <person name="Riano-Pachon D.M."/>
            <person name="Richier S."/>
            <person name="Rokitta S."/>
            <person name="Shiraiwa Y."/>
            <person name="Soanes D.M."/>
            <person name="van der Giezen M."/>
            <person name="Wahlund T.M."/>
            <person name="Williams B."/>
            <person name="Wilson W."/>
            <person name="Wolfe G."/>
            <person name="Wurch L.L."/>
        </authorList>
    </citation>
    <scope>NUCLEOTIDE SEQUENCE</scope>
</reference>
<dbReference type="CDD" id="cd00167">
    <property type="entry name" value="SANT"/>
    <property type="match status" value="2"/>
</dbReference>
<proteinExistence type="predicted"/>
<dbReference type="GO" id="GO:0000981">
    <property type="term" value="F:DNA-binding transcription factor activity, RNA polymerase II-specific"/>
    <property type="evidence" value="ECO:0007669"/>
    <property type="project" value="TreeGrafter"/>
</dbReference>
<dbReference type="PANTHER" id="PTHR45614:SF25">
    <property type="entry name" value="MYB PROTEIN"/>
    <property type="match status" value="1"/>
</dbReference>
<feature type="domain" description="HTH myb-type" evidence="2">
    <location>
        <begin position="54"/>
        <end position="107"/>
    </location>
</feature>
<dbReference type="PANTHER" id="PTHR45614">
    <property type="entry name" value="MYB PROTEIN-RELATED"/>
    <property type="match status" value="1"/>
</dbReference>
<dbReference type="SUPFAM" id="SSF46689">
    <property type="entry name" value="Homeodomain-like"/>
    <property type="match status" value="1"/>
</dbReference>
<feature type="domain" description="HTH myb-type" evidence="2">
    <location>
        <begin position="1"/>
        <end position="52"/>
    </location>
</feature>
<dbReference type="Proteomes" id="UP000013827">
    <property type="component" value="Unassembled WGS sequence"/>
</dbReference>
<dbReference type="Gene3D" id="1.10.10.60">
    <property type="entry name" value="Homeodomain-like"/>
    <property type="match status" value="2"/>
</dbReference>
<dbReference type="SMART" id="SM00717">
    <property type="entry name" value="SANT"/>
    <property type="match status" value="2"/>
</dbReference>
<dbReference type="GeneID" id="17270993"/>
<dbReference type="InterPro" id="IPR009057">
    <property type="entry name" value="Homeodomain-like_sf"/>
</dbReference>
<feature type="domain" description="Myb-like" evidence="1">
    <location>
        <begin position="53"/>
        <end position="103"/>
    </location>
</feature>
<dbReference type="HOGENOM" id="CLU_028567_26_4_1"/>
<dbReference type="InterPro" id="IPR017930">
    <property type="entry name" value="Myb_dom"/>
</dbReference>
<dbReference type="AlphaFoldDB" id="A0A0D3JPL2"/>
<name>A0A0D3JPL2_EMIH1</name>
<dbReference type="KEGG" id="ehx:EMIHUDRAFT_58747"/>
<reference evidence="3" key="2">
    <citation type="submission" date="2024-10" db="UniProtKB">
        <authorList>
            <consortium name="EnsemblProtists"/>
        </authorList>
    </citation>
    <scope>IDENTIFICATION</scope>
</reference>
<dbReference type="PROSITE" id="PS50090">
    <property type="entry name" value="MYB_LIKE"/>
    <property type="match status" value="2"/>
</dbReference>
<dbReference type="EnsemblProtists" id="EOD25447">
    <property type="protein sequence ID" value="EOD25447"/>
    <property type="gene ID" value="EMIHUDRAFT_58747"/>
</dbReference>
<accession>A0A0D3JPL2</accession>
<feature type="domain" description="Myb-like" evidence="1">
    <location>
        <begin position="1"/>
        <end position="52"/>
    </location>
</feature>
<keyword evidence="4" id="KW-1185">Reference proteome</keyword>